<dbReference type="PANTHER" id="PTHR14340">
    <property type="entry name" value="MICROFIBRIL-ASSOCIATED GLYCOPROTEIN 3"/>
    <property type="match status" value="1"/>
</dbReference>
<dbReference type="PROSITE" id="PS50853">
    <property type="entry name" value="FN3"/>
    <property type="match status" value="1"/>
</dbReference>
<dbReference type="CDD" id="cd00063">
    <property type="entry name" value="FN3"/>
    <property type="match status" value="2"/>
</dbReference>
<evidence type="ECO:0008006" key="6">
    <source>
        <dbReference type="Google" id="ProtNLM"/>
    </source>
</evidence>
<evidence type="ECO:0000313" key="4">
    <source>
        <dbReference type="Ensembl" id="ENSSANP00000005495.1"/>
    </source>
</evidence>
<dbReference type="PROSITE" id="PS50835">
    <property type="entry name" value="IG_LIKE"/>
    <property type="match status" value="1"/>
</dbReference>
<feature type="domain" description="Fibronectin type-III" evidence="3">
    <location>
        <begin position="46"/>
        <end position="140"/>
    </location>
</feature>
<reference evidence="4" key="1">
    <citation type="submission" date="2025-08" db="UniProtKB">
        <authorList>
            <consortium name="Ensembl"/>
        </authorList>
    </citation>
    <scope>IDENTIFICATION</scope>
</reference>
<evidence type="ECO:0000313" key="5">
    <source>
        <dbReference type="Proteomes" id="UP000472260"/>
    </source>
</evidence>
<dbReference type="Gene3D" id="2.60.40.10">
    <property type="entry name" value="Immunoglobulins"/>
    <property type="match status" value="4"/>
</dbReference>
<evidence type="ECO:0000259" key="2">
    <source>
        <dbReference type="PROSITE" id="PS50835"/>
    </source>
</evidence>
<dbReference type="Proteomes" id="UP000472260">
    <property type="component" value="Unassembled WGS sequence"/>
</dbReference>
<dbReference type="Pfam" id="PF00041">
    <property type="entry name" value="fn3"/>
    <property type="match status" value="1"/>
</dbReference>
<dbReference type="InterPro" id="IPR003961">
    <property type="entry name" value="FN3_dom"/>
</dbReference>
<protein>
    <recommendedName>
        <fullName evidence="6">Titin</fullName>
    </recommendedName>
</protein>
<keyword evidence="1" id="KW-0393">Immunoglobulin domain</keyword>
<dbReference type="AlphaFoldDB" id="A0A671KJP4"/>
<dbReference type="FunFam" id="2.60.40.10:FF:000002">
    <property type="entry name" value="Titin a"/>
    <property type="match status" value="1"/>
</dbReference>
<dbReference type="SMART" id="SM00060">
    <property type="entry name" value="FN3"/>
    <property type="match status" value="1"/>
</dbReference>
<accession>A0A671KJP4</accession>
<dbReference type="PANTHER" id="PTHR14340:SF13">
    <property type="entry name" value="TITIN"/>
    <property type="match status" value="1"/>
</dbReference>
<dbReference type="GO" id="GO:0048738">
    <property type="term" value="P:cardiac muscle tissue development"/>
    <property type="evidence" value="ECO:0007669"/>
    <property type="project" value="TreeGrafter"/>
</dbReference>
<reference evidence="4" key="2">
    <citation type="submission" date="2025-09" db="UniProtKB">
        <authorList>
            <consortium name="Ensembl"/>
        </authorList>
    </citation>
    <scope>IDENTIFICATION</scope>
</reference>
<dbReference type="CDD" id="cd05748">
    <property type="entry name" value="Ig_Titin_like"/>
    <property type="match status" value="1"/>
</dbReference>
<dbReference type="InterPro" id="IPR036116">
    <property type="entry name" value="FN3_sf"/>
</dbReference>
<dbReference type="Ensembl" id="ENSSANT00000005918.1">
    <property type="protein sequence ID" value="ENSSANP00000005495.1"/>
    <property type="gene ID" value="ENSSANG00000003048.1"/>
</dbReference>
<feature type="domain" description="Ig-like" evidence="2">
    <location>
        <begin position="145"/>
        <end position="232"/>
    </location>
</feature>
<dbReference type="GO" id="GO:0031430">
    <property type="term" value="C:M band"/>
    <property type="evidence" value="ECO:0007669"/>
    <property type="project" value="TreeGrafter"/>
</dbReference>
<proteinExistence type="predicted"/>
<dbReference type="SUPFAM" id="SSF48726">
    <property type="entry name" value="Immunoglobulin"/>
    <property type="match status" value="1"/>
</dbReference>
<dbReference type="GO" id="GO:0045214">
    <property type="term" value="P:sarcomere organization"/>
    <property type="evidence" value="ECO:0007669"/>
    <property type="project" value="TreeGrafter"/>
</dbReference>
<dbReference type="InterPro" id="IPR007110">
    <property type="entry name" value="Ig-like_dom"/>
</dbReference>
<dbReference type="SUPFAM" id="SSF49265">
    <property type="entry name" value="Fibronectin type III"/>
    <property type="match status" value="1"/>
</dbReference>
<organism evidence="4 5">
    <name type="scientific">Sinocyclocheilus anshuiensis</name>
    <dbReference type="NCBI Taxonomy" id="1608454"/>
    <lineage>
        <taxon>Eukaryota</taxon>
        <taxon>Metazoa</taxon>
        <taxon>Chordata</taxon>
        <taxon>Craniata</taxon>
        <taxon>Vertebrata</taxon>
        <taxon>Euteleostomi</taxon>
        <taxon>Actinopterygii</taxon>
        <taxon>Neopterygii</taxon>
        <taxon>Teleostei</taxon>
        <taxon>Ostariophysi</taxon>
        <taxon>Cypriniformes</taxon>
        <taxon>Cyprinidae</taxon>
        <taxon>Cyprininae</taxon>
        <taxon>Sinocyclocheilus</taxon>
    </lineage>
</organism>
<dbReference type="FunFam" id="2.60.40.10:FF:000112">
    <property type="entry name" value="Titin a"/>
    <property type="match status" value="1"/>
</dbReference>
<keyword evidence="5" id="KW-1185">Reference proteome</keyword>
<dbReference type="InterPro" id="IPR013783">
    <property type="entry name" value="Ig-like_fold"/>
</dbReference>
<dbReference type="InterPro" id="IPR013098">
    <property type="entry name" value="Ig_I-set"/>
</dbReference>
<evidence type="ECO:0000256" key="1">
    <source>
        <dbReference type="ARBA" id="ARBA00023319"/>
    </source>
</evidence>
<dbReference type="InterPro" id="IPR036179">
    <property type="entry name" value="Ig-like_dom_sf"/>
</dbReference>
<name>A0A671KJP4_9TELE</name>
<dbReference type="GO" id="GO:0008307">
    <property type="term" value="F:structural constituent of muscle"/>
    <property type="evidence" value="ECO:0007669"/>
    <property type="project" value="TreeGrafter"/>
</dbReference>
<sequence length="253" mass="27763">LLYNGRFQSLMVGAEYYFRVSAENERGIGEPAETPEPIKASQAPSAPDNLIVSDVSKDTATLAWTKPKYDGGSRITGYVIEAQLKDSDQWTHVTTIKALDYTATELVENAEYVFRIFAVNSSGRSEPQTADIPGSIIIEDKLEAPDIDLDADLRKMITVRAGGSLRLFVPIRGRPTPEVKWGKAEGEINEAAQIDITSSFTSLIIENVNRFDSGKYTLTLENASGTKSAFISVRAARFQIMLSKRETPPPLTG</sequence>
<evidence type="ECO:0000259" key="3">
    <source>
        <dbReference type="PROSITE" id="PS50853"/>
    </source>
</evidence>
<dbReference type="Pfam" id="PF07679">
    <property type="entry name" value="I-set"/>
    <property type="match status" value="1"/>
</dbReference>
<dbReference type="PRINTS" id="PR00014">
    <property type="entry name" value="FNTYPEIII"/>
</dbReference>